<dbReference type="FunFam" id="3.10.20.370:FF:000003">
    <property type="entry name" value="Transposon Tf2-6 polyprotein"/>
    <property type="match status" value="1"/>
</dbReference>
<proteinExistence type="predicted"/>
<dbReference type="Pfam" id="PF17919">
    <property type="entry name" value="RT_RNaseH_2"/>
    <property type="match status" value="1"/>
</dbReference>
<evidence type="ECO:0000259" key="1">
    <source>
        <dbReference type="Pfam" id="PF17919"/>
    </source>
</evidence>
<reference evidence="2" key="1">
    <citation type="submission" date="2023-03" db="EMBL/GenBank/DDBJ databases">
        <title>Electrophorus voltai genome.</title>
        <authorList>
            <person name="Bian C."/>
        </authorList>
    </citation>
    <scope>NUCLEOTIDE SEQUENCE</scope>
    <source>
        <strain evidence="2">CB-2022</strain>
        <tissue evidence="2">Muscle</tissue>
    </source>
</reference>
<dbReference type="EMBL" id="JAROKS010000015">
    <property type="protein sequence ID" value="KAK1795575.1"/>
    <property type="molecule type" value="Genomic_DNA"/>
</dbReference>
<dbReference type="InterPro" id="IPR041577">
    <property type="entry name" value="RT_RNaseH_2"/>
</dbReference>
<keyword evidence="3" id="KW-1185">Reference proteome</keyword>
<evidence type="ECO:0000313" key="3">
    <source>
        <dbReference type="Proteomes" id="UP001239994"/>
    </source>
</evidence>
<evidence type="ECO:0000313" key="2">
    <source>
        <dbReference type="EMBL" id="KAK1795575.1"/>
    </source>
</evidence>
<dbReference type="Gene3D" id="3.10.20.370">
    <property type="match status" value="1"/>
</dbReference>
<dbReference type="AlphaFoldDB" id="A0AAD8ZD57"/>
<accession>A0AAD8ZD57</accession>
<comment type="caution">
    <text evidence="2">The sequence shown here is derived from an EMBL/GenBank/DDBJ whole genome shotgun (WGS) entry which is preliminary data.</text>
</comment>
<dbReference type="CDD" id="cd09274">
    <property type="entry name" value="RNase_HI_RT_Ty3"/>
    <property type="match status" value="1"/>
</dbReference>
<sequence>MQNHLYYKLEKCEFHRREVSFLGYIICEGSVCMQPCKFGVVMGWRRPQMRRLFTDLLRGTAKKLRWNSEAEKAFEELKTAFSTTSVQQQLDLERPFMVEVDASDVGVGAVLSQCKGKAGQLKPITYFSKKLSPAERNYGIGDRELLVKKLALEEWSHWLEGARHPFKVYTDHKN</sequence>
<name>A0AAD8ZD57_9TELE</name>
<gene>
    <name evidence="2" type="ORF">P4O66_001073</name>
</gene>
<dbReference type="SUPFAM" id="SSF56672">
    <property type="entry name" value="DNA/RNA polymerases"/>
    <property type="match status" value="1"/>
</dbReference>
<protein>
    <recommendedName>
        <fullName evidence="1">Reverse transcriptase/retrotransposon-derived protein RNase H-like domain-containing protein</fullName>
    </recommendedName>
</protein>
<organism evidence="2 3">
    <name type="scientific">Electrophorus voltai</name>
    <dbReference type="NCBI Taxonomy" id="2609070"/>
    <lineage>
        <taxon>Eukaryota</taxon>
        <taxon>Metazoa</taxon>
        <taxon>Chordata</taxon>
        <taxon>Craniata</taxon>
        <taxon>Vertebrata</taxon>
        <taxon>Euteleostomi</taxon>
        <taxon>Actinopterygii</taxon>
        <taxon>Neopterygii</taxon>
        <taxon>Teleostei</taxon>
        <taxon>Ostariophysi</taxon>
        <taxon>Gymnotiformes</taxon>
        <taxon>Gymnotoidei</taxon>
        <taxon>Gymnotidae</taxon>
        <taxon>Electrophorus</taxon>
    </lineage>
</organism>
<feature type="domain" description="Reverse transcriptase/retrotransposon-derived protein RNase H-like" evidence="1">
    <location>
        <begin position="66"/>
        <end position="168"/>
    </location>
</feature>
<dbReference type="PANTHER" id="PTHR34072">
    <property type="entry name" value="ENZYMATIC POLYPROTEIN-RELATED"/>
    <property type="match status" value="1"/>
</dbReference>
<dbReference type="Proteomes" id="UP001239994">
    <property type="component" value="Unassembled WGS sequence"/>
</dbReference>
<dbReference type="PANTHER" id="PTHR34072:SF42">
    <property type="entry name" value="INTEGRASE CATALYTIC DOMAIN-CONTAINING PROTEIN"/>
    <property type="match status" value="1"/>
</dbReference>
<dbReference type="InterPro" id="IPR043502">
    <property type="entry name" value="DNA/RNA_pol_sf"/>
</dbReference>